<reference evidence="2 3" key="1">
    <citation type="journal article" date="2013" name="PLoS ONE">
        <title>Genomic and secretomic analyses reveal unique features of the lignocellulolytic enzyme system of Penicillium decumbens.</title>
        <authorList>
            <person name="Liu G."/>
            <person name="Zhang L."/>
            <person name="Wei X."/>
            <person name="Zou G."/>
            <person name="Qin Y."/>
            <person name="Ma L."/>
            <person name="Li J."/>
            <person name="Zheng H."/>
            <person name="Wang S."/>
            <person name="Wang C."/>
            <person name="Xun L."/>
            <person name="Zhao G.-P."/>
            <person name="Zhou Z."/>
            <person name="Qu Y."/>
        </authorList>
    </citation>
    <scope>NUCLEOTIDE SEQUENCE [LARGE SCALE GENOMIC DNA]</scope>
    <source>
        <strain evidence="3">114-2 / CGMCC 5302</strain>
    </source>
</reference>
<name>S7ZI74_PENO1</name>
<evidence type="ECO:0000313" key="2">
    <source>
        <dbReference type="EMBL" id="EPS28381.1"/>
    </source>
</evidence>
<dbReference type="AlphaFoldDB" id="S7ZI74"/>
<feature type="region of interest" description="Disordered" evidence="1">
    <location>
        <begin position="1"/>
        <end position="23"/>
    </location>
</feature>
<sequence length="65" mass="7475">MNFSRDTGPVAPRPRGLGWHRPRHHGHFPGPFWPLPDRYLRESGQEGHHAIRHRPHGTISSWGLA</sequence>
<organism evidence="2 3">
    <name type="scientific">Penicillium oxalicum (strain 114-2 / CGMCC 5302)</name>
    <name type="common">Penicillium decumbens</name>
    <dbReference type="NCBI Taxonomy" id="933388"/>
    <lineage>
        <taxon>Eukaryota</taxon>
        <taxon>Fungi</taxon>
        <taxon>Dikarya</taxon>
        <taxon>Ascomycota</taxon>
        <taxon>Pezizomycotina</taxon>
        <taxon>Eurotiomycetes</taxon>
        <taxon>Eurotiomycetidae</taxon>
        <taxon>Eurotiales</taxon>
        <taxon>Aspergillaceae</taxon>
        <taxon>Penicillium</taxon>
    </lineage>
</organism>
<evidence type="ECO:0000256" key="1">
    <source>
        <dbReference type="SAM" id="MobiDB-lite"/>
    </source>
</evidence>
<dbReference type="Proteomes" id="UP000019376">
    <property type="component" value="Unassembled WGS sequence"/>
</dbReference>
<keyword evidence="3" id="KW-1185">Reference proteome</keyword>
<dbReference type="HOGENOM" id="CLU_2850417_0_0_1"/>
<gene>
    <name evidence="2" type="ORF">PDE_03327</name>
</gene>
<feature type="region of interest" description="Disordered" evidence="1">
    <location>
        <begin position="44"/>
        <end position="65"/>
    </location>
</feature>
<evidence type="ECO:0000313" key="3">
    <source>
        <dbReference type="Proteomes" id="UP000019376"/>
    </source>
</evidence>
<proteinExistence type="predicted"/>
<accession>S7ZI74</accession>
<dbReference type="EMBL" id="KB644411">
    <property type="protein sequence ID" value="EPS28381.1"/>
    <property type="molecule type" value="Genomic_DNA"/>
</dbReference>
<protein>
    <submittedName>
        <fullName evidence="2">Uncharacterized protein</fullName>
    </submittedName>
</protein>